<dbReference type="CDD" id="cd05830">
    <property type="entry name" value="Sortase_E"/>
    <property type="match status" value="1"/>
</dbReference>
<reference evidence="4 5" key="1">
    <citation type="submission" date="2022-04" db="EMBL/GenBank/DDBJ databases">
        <title>Streptomyces sp. nov. LCR6-01 isolated from Lichen of Dirinaria sp.</title>
        <authorList>
            <person name="Kanchanasin P."/>
            <person name="Tanasupawat S."/>
            <person name="Phongsopitanun W."/>
        </authorList>
    </citation>
    <scope>NUCLEOTIDE SEQUENCE [LARGE SCALE GENOMIC DNA]</scope>
    <source>
        <strain evidence="4 5">LCR6-01</strain>
    </source>
</reference>
<comment type="caution">
    <text evidence="4">The sequence shown here is derived from an EMBL/GenBank/DDBJ whole genome shotgun (WGS) entry which is preliminary data.</text>
</comment>
<feature type="signal peptide" evidence="3">
    <location>
        <begin position="1"/>
        <end position="21"/>
    </location>
</feature>
<dbReference type="PROSITE" id="PS51257">
    <property type="entry name" value="PROKAR_LIPOPROTEIN"/>
    <property type="match status" value="1"/>
</dbReference>
<evidence type="ECO:0000313" key="4">
    <source>
        <dbReference type="EMBL" id="MCK8678839.1"/>
    </source>
</evidence>
<evidence type="ECO:0000256" key="3">
    <source>
        <dbReference type="SAM" id="SignalP"/>
    </source>
</evidence>
<dbReference type="InterPro" id="IPR005754">
    <property type="entry name" value="Sortase"/>
</dbReference>
<evidence type="ECO:0000256" key="2">
    <source>
        <dbReference type="SAM" id="MobiDB-lite"/>
    </source>
</evidence>
<feature type="region of interest" description="Disordered" evidence="2">
    <location>
        <begin position="41"/>
        <end position="105"/>
    </location>
</feature>
<dbReference type="RefSeq" id="WP_248634490.1">
    <property type="nucleotide sequence ID" value="NZ_JALPTH010000014.1"/>
</dbReference>
<dbReference type="Proteomes" id="UP001522868">
    <property type="component" value="Unassembled WGS sequence"/>
</dbReference>
<sequence length="270" mass="27319">MPRPRTAAAAAAMSAAALLLAGCGAVGGGGAAERLSAAPIGAPSTTSVASPAASSAVASAAVEPSAASSAMVTATPEPPGTASDNRPPPATAEPSPDDPARTRPAVLAIPSIGVEELRVVPYEGTTDDWPGTRIQDRGVAASPYGEAGGVGPGEVGNYLVTAHRLSAGGPLRALPELRPGDTVRVTSGGTVHEYRITETRQTSFRSERSLAEQRAPVPGEPGERATRAMITVSTCATPEDDAAGNHWRDEKGNPEHRIDKIGVLVSSKKA</sequence>
<keyword evidence="5" id="KW-1185">Reference proteome</keyword>
<dbReference type="Gene3D" id="2.40.260.10">
    <property type="entry name" value="Sortase"/>
    <property type="match status" value="1"/>
</dbReference>
<gene>
    <name evidence="4" type="ORF">M1O15_15845</name>
</gene>
<name>A0ABT0IBZ2_9ACTN</name>
<evidence type="ECO:0000256" key="1">
    <source>
        <dbReference type="ARBA" id="ARBA00022801"/>
    </source>
</evidence>
<accession>A0ABT0IBZ2</accession>
<dbReference type="SUPFAM" id="SSF63817">
    <property type="entry name" value="Sortase"/>
    <property type="match status" value="1"/>
</dbReference>
<proteinExistence type="predicted"/>
<evidence type="ECO:0000313" key="5">
    <source>
        <dbReference type="Proteomes" id="UP001522868"/>
    </source>
</evidence>
<feature type="compositionally biased region" description="Low complexity" evidence="2">
    <location>
        <begin position="42"/>
        <end position="70"/>
    </location>
</feature>
<dbReference type="Pfam" id="PF04203">
    <property type="entry name" value="Sortase"/>
    <property type="match status" value="1"/>
</dbReference>
<dbReference type="InterPro" id="IPR023365">
    <property type="entry name" value="Sortase_dom-sf"/>
</dbReference>
<keyword evidence="3" id="KW-0732">Signal</keyword>
<dbReference type="EMBL" id="JALPTH010000014">
    <property type="protein sequence ID" value="MCK8678839.1"/>
    <property type="molecule type" value="Genomic_DNA"/>
</dbReference>
<keyword evidence="1" id="KW-0378">Hydrolase</keyword>
<protein>
    <submittedName>
        <fullName evidence="4">Class E sortase</fullName>
    </submittedName>
</protein>
<dbReference type="InterPro" id="IPR042003">
    <property type="entry name" value="Sortase_E"/>
</dbReference>
<feature type="region of interest" description="Disordered" evidence="2">
    <location>
        <begin position="204"/>
        <end position="225"/>
    </location>
</feature>
<feature type="chain" id="PRO_5045956167" evidence="3">
    <location>
        <begin position="22"/>
        <end position="270"/>
    </location>
</feature>
<organism evidence="4 5">
    <name type="scientific">Streptomyces lichenis</name>
    <dbReference type="NCBI Taxonomy" id="2306967"/>
    <lineage>
        <taxon>Bacteria</taxon>
        <taxon>Bacillati</taxon>
        <taxon>Actinomycetota</taxon>
        <taxon>Actinomycetes</taxon>
        <taxon>Kitasatosporales</taxon>
        <taxon>Streptomycetaceae</taxon>
        <taxon>Streptomyces</taxon>
    </lineage>
</organism>